<dbReference type="InterPro" id="IPR010125">
    <property type="entry name" value="PHA_synth_III_C"/>
</dbReference>
<protein>
    <recommendedName>
        <fullName evidence="2">Poly(3-hydroxyalkanoate) polymerase subunit PhaC</fullName>
    </recommendedName>
    <alternativeName>
        <fullName evidence="6">PHB synthase subunit PhaC</fullName>
    </alternativeName>
</protein>
<dbReference type="InterPro" id="IPR051321">
    <property type="entry name" value="PHA/PHB_synthase"/>
</dbReference>
<evidence type="ECO:0000313" key="8">
    <source>
        <dbReference type="EMBL" id="RDI40081.1"/>
    </source>
</evidence>
<proteinExistence type="predicted"/>
<dbReference type="OrthoDB" id="9767934at2"/>
<dbReference type="GO" id="GO:0016746">
    <property type="term" value="F:acyltransferase activity"/>
    <property type="evidence" value="ECO:0007669"/>
    <property type="project" value="UniProtKB-KW"/>
</dbReference>
<evidence type="ECO:0000256" key="3">
    <source>
        <dbReference type="ARBA" id="ARBA00022679"/>
    </source>
</evidence>
<evidence type="ECO:0000259" key="7">
    <source>
        <dbReference type="Pfam" id="PF00561"/>
    </source>
</evidence>
<gene>
    <name evidence="8" type="ORF">C8D86_12431</name>
</gene>
<reference evidence="8 9" key="1">
    <citation type="submission" date="2018-07" db="EMBL/GenBank/DDBJ databases">
        <title>Genomic Encyclopedia of Type Strains, Phase IV (KMG-IV): sequencing the most valuable type-strain genomes for metagenomic binning, comparative biology and taxonomic classification.</title>
        <authorList>
            <person name="Goeker M."/>
        </authorList>
    </citation>
    <scope>NUCLEOTIDE SEQUENCE [LARGE SCALE GENOMIC DNA]</scope>
    <source>
        <strain evidence="8 9">DSM 16500</strain>
    </source>
</reference>
<keyword evidence="3" id="KW-0808">Transferase</keyword>
<dbReference type="EMBL" id="QQAX01000024">
    <property type="protein sequence ID" value="RDI40081.1"/>
    <property type="molecule type" value="Genomic_DNA"/>
</dbReference>
<dbReference type="PANTHER" id="PTHR36837:SF2">
    <property type="entry name" value="POLY(3-HYDROXYALKANOATE) POLYMERASE SUBUNIT PHAC"/>
    <property type="match status" value="1"/>
</dbReference>
<dbReference type="PANTHER" id="PTHR36837">
    <property type="entry name" value="POLY(3-HYDROXYALKANOATE) POLYMERASE SUBUNIT PHAC"/>
    <property type="match status" value="1"/>
</dbReference>
<comment type="pathway">
    <text evidence="1">Biopolymer metabolism; poly-(R)-3-hydroxybutanoate biosynthesis.</text>
</comment>
<evidence type="ECO:0000256" key="6">
    <source>
        <dbReference type="ARBA" id="ARBA00033356"/>
    </source>
</evidence>
<keyword evidence="9" id="KW-1185">Reference proteome</keyword>
<evidence type="ECO:0000256" key="1">
    <source>
        <dbReference type="ARBA" id="ARBA00004683"/>
    </source>
</evidence>
<dbReference type="InterPro" id="IPR000073">
    <property type="entry name" value="AB_hydrolase_1"/>
</dbReference>
<dbReference type="InterPro" id="IPR029058">
    <property type="entry name" value="AB_hydrolase_fold"/>
</dbReference>
<feature type="domain" description="AB hydrolase-1" evidence="7">
    <location>
        <begin position="87"/>
        <end position="341"/>
    </location>
</feature>
<dbReference type="Proteomes" id="UP000254720">
    <property type="component" value="Unassembled WGS sequence"/>
</dbReference>
<dbReference type="Pfam" id="PF00561">
    <property type="entry name" value="Abhydrolase_1"/>
    <property type="match status" value="1"/>
</dbReference>
<sequence>MQLLNFGNRPCPNNFYGEEMMQENKLFHEQLLQGWNALGRAHEIEYRYNEREQVFQCGKVKLFHYQPKRKKCFAIPLLVVFATVNRPEVLDLFPEQSFIHGLLKNGMDVYLLDWGYPDIDDKHITMGDYVTHYMHQCISFIRERDQQPQINLLGICQGGVLSLCYASLFQHIKNMVLISTPIDFHTHDNVIAKLVKNINIDSLTKLTGNVSGVLLAQFFVSLRPFELVGRKYLRLMDNLSNKAWLEKFLRVEKWINDSPDQAAGAFSEFIREFYQQNKFIRGEIALNGHKIKLENITIPILNVMARQDEIVPMSASLPLKEHVGSKVYSQKIFPGGHIGIYVSDKTGDRIPGAIARWLKKHSLPMEPVV</sequence>
<keyword evidence="5" id="KW-0012">Acyltransferase</keyword>
<dbReference type="AlphaFoldDB" id="A0A370G8H0"/>
<dbReference type="Gene3D" id="3.40.50.1820">
    <property type="entry name" value="alpha/beta hydrolase"/>
    <property type="match status" value="1"/>
</dbReference>
<accession>A0A370G8H0</accession>
<dbReference type="NCBIfam" id="TIGR01836">
    <property type="entry name" value="PHA_synth_III_C"/>
    <property type="match status" value="1"/>
</dbReference>
<comment type="caution">
    <text evidence="8">The sequence shown here is derived from an EMBL/GenBank/DDBJ whole genome shotgun (WGS) entry which is preliminary data.</text>
</comment>
<evidence type="ECO:0000256" key="5">
    <source>
        <dbReference type="ARBA" id="ARBA00023315"/>
    </source>
</evidence>
<evidence type="ECO:0000256" key="4">
    <source>
        <dbReference type="ARBA" id="ARBA00022752"/>
    </source>
</evidence>
<dbReference type="SUPFAM" id="SSF53474">
    <property type="entry name" value="alpha/beta-Hydrolases"/>
    <property type="match status" value="1"/>
</dbReference>
<evidence type="ECO:0000256" key="2">
    <source>
        <dbReference type="ARBA" id="ARBA00019065"/>
    </source>
</evidence>
<dbReference type="RefSeq" id="WP_114835144.1">
    <property type="nucleotide sequence ID" value="NZ_LR699114.1"/>
</dbReference>
<dbReference type="UniPathway" id="UPA00917"/>
<organism evidence="8 9">
    <name type="scientific">Aquicella lusitana</name>
    <dbReference type="NCBI Taxonomy" id="254246"/>
    <lineage>
        <taxon>Bacteria</taxon>
        <taxon>Pseudomonadati</taxon>
        <taxon>Pseudomonadota</taxon>
        <taxon>Gammaproteobacteria</taxon>
        <taxon>Legionellales</taxon>
        <taxon>Coxiellaceae</taxon>
        <taxon>Aquicella</taxon>
    </lineage>
</organism>
<keyword evidence="4" id="KW-0583">PHB biosynthesis</keyword>
<name>A0A370G8H0_9COXI</name>
<dbReference type="GO" id="GO:0042619">
    <property type="term" value="P:poly-hydroxybutyrate biosynthetic process"/>
    <property type="evidence" value="ECO:0007669"/>
    <property type="project" value="UniProtKB-KW"/>
</dbReference>
<evidence type="ECO:0000313" key="9">
    <source>
        <dbReference type="Proteomes" id="UP000254720"/>
    </source>
</evidence>